<gene>
    <name evidence="1" type="ORF">QYT958_LOCUS36733</name>
</gene>
<sequence length="51" mass="6178">MHQTDSSLYRNPAGNSLRRFSFRRKPTRDSISTHISTWNFSDENHEWQLLR</sequence>
<feature type="non-terminal residue" evidence="1">
    <location>
        <position position="51"/>
    </location>
</feature>
<proteinExistence type="predicted"/>
<accession>A0A821ZVX8</accession>
<organism evidence="1 2">
    <name type="scientific">Rotaria socialis</name>
    <dbReference type="NCBI Taxonomy" id="392032"/>
    <lineage>
        <taxon>Eukaryota</taxon>
        <taxon>Metazoa</taxon>
        <taxon>Spiralia</taxon>
        <taxon>Gnathifera</taxon>
        <taxon>Rotifera</taxon>
        <taxon>Eurotatoria</taxon>
        <taxon>Bdelloidea</taxon>
        <taxon>Philodinida</taxon>
        <taxon>Philodinidae</taxon>
        <taxon>Rotaria</taxon>
    </lineage>
</organism>
<reference evidence="1" key="1">
    <citation type="submission" date="2021-02" db="EMBL/GenBank/DDBJ databases">
        <authorList>
            <person name="Nowell W R."/>
        </authorList>
    </citation>
    <scope>NUCLEOTIDE SEQUENCE</scope>
</reference>
<evidence type="ECO:0000313" key="2">
    <source>
        <dbReference type="Proteomes" id="UP000663848"/>
    </source>
</evidence>
<comment type="caution">
    <text evidence="1">The sequence shown here is derived from an EMBL/GenBank/DDBJ whole genome shotgun (WGS) entry which is preliminary data.</text>
</comment>
<dbReference type="EMBL" id="CAJOBR010029657">
    <property type="protein sequence ID" value="CAF4987211.1"/>
    <property type="molecule type" value="Genomic_DNA"/>
</dbReference>
<evidence type="ECO:0000313" key="1">
    <source>
        <dbReference type="EMBL" id="CAF4987211.1"/>
    </source>
</evidence>
<dbReference type="Proteomes" id="UP000663848">
    <property type="component" value="Unassembled WGS sequence"/>
</dbReference>
<dbReference type="AlphaFoldDB" id="A0A821ZVX8"/>
<protein>
    <submittedName>
        <fullName evidence="1">Uncharacterized protein</fullName>
    </submittedName>
</protein>
<name>A0A821ZVX8_9BILA</name>